<keyword evidence="1" id="KW-0472">Membrane</keyword>
<dbReference type="AlphaFoldDB" id="R4FC96"/>
<reference evidence="3" key="1">
    <citation type="journal article" date="2013" name="Genome">
        <title>Draft Genome Sequence of a Thermophilic Member of the Bacillaceae, Anoxybacillus flavithermus Strain Kn10, Isolated from the Kan-nawa Hot Spring in Japan.</title>
        <authorList>
            <person name="Matsutani M."/>
            <person name="Shirakihara Y."/>
            <person name="Imada K."/>
            <person name="Yakushi T."/>
            <person name="Matsushita K."/>
        </authorList>
    </citation>
    <scope>NUCLEOTIDE SEQUENCE [LARGE SCALE GENOMIC DNA]</scope>
    <source>
        <strain evidence="3">NBRC 109594</strain>
    </source>
</reference>
<evidence type="ECO:0000256" key="1">
    <source>
        <dbReference type="SAM" id="Phobius"/>
    </source>
</evidence>
<proteinExistence type="predicted"/>
<sequence>MYKHVMLSMFHILSAFYFLCNKFYKNNFWKNLYFKKCF</sequence>
<comment type="caution">
    <text evidence="2">The sequence shown here is derived from an EMBL/GenBank/DDBJ whole genome shotgun (WGS) entry which is preliminary data.</text>
</comment>
<dbReference type="EMBL" id="BARH01000011">
    <property type="protein sequence ID" value="GAC91121.1"/>
    <property type="molecule type" value="Genomic_DNA"/>
</dbReference>
<accession>R4FC96</accession>
<keyword evidence="1" id="KW-0812">Transmembrane</keyword>
<gene>
    <name evidence="2" type="ORF">KN10_1557</name>
</gene>
<name>R4FC96_9BACL</name>
<feature type="transmembrane region" description="Helical" evidence="1">
    <location>
        <begin position="6"/>
        <end position="24"/>
    </location>
</feature>
<keyword evidence="1" id="KW-1133">Transmembrane helix</keyword>
<organism evidence="2 3">
    <name type="scientific">Anoxybacillus flavithermus NBRC 109594</name>
    <dbReference type="NCBI Taxonomy" id="1315967"/>
    <lineage>
        <taxon>Bacteria</taxon>
        <taxon>Bacillati</taxon>
        <taxon>Bacillota</taxon>
        <taxon>Bacilli</taxon>
        <taxon>Bacillales</taxon>
        <taxon>Anoxybacillaceae</taxon>
        <taxon>Anoxybacillus</taxon>
    </lineage>
</organism>
<evidence type="ECO:0000313" key="3">
    <source>
        <dbReference type="Proteomes" id="UP000013057"/>
    </source>
</evidence>
<dbReference type="Proteomes" id="UP000013057">
    <property type="component" value="Unassembled WGS sequence"/>
</dbReference>
<protein>
    <submittedName>
        <fullName evidence="2">Uncharacterized protein</fullName>
    </submittedName>
</protein>
<evidence type="ECO:0000313" key="2">
    <source>
        <dbReference type="EMBL" id="GAC91121.1"/>
    </source>
</evidence>